<evidence type="ECO:0000256" key="2">
    <source>
        <dbReference type="ARBA" id="ARBA00022777"/>
    </source>
</evidence>
<dbReference type="Gene3D" id="3.30.565.10">
    <property type="entry name" value="Histidine kinase-like ATPase, C-terminal domain"/>
    <property type="match status" value="1"/>
</dbReference>
<dbReference type="EMBL" id="VCQV01000016">
    <property type="protein sequence ID" value="TWP35827.1"/>
    <property type="molecule type" value="Genomic_DNA"/>
</dbReference>
<evidence type="ECO:0000259" key="4">
    <source>
        <dbReference type="SMART" id="SM00065"/>
    </source>
</evidence>
<dbReference type="SMART" id="SM00387">
    <property type="entry name" value="HATPase_c"/>
    <property type="match status" value="1"/>
</dbReference>
<dbReference type="PANTHER" id="PTHR24421:SF56">
    <property type="entry name" value="OXYGEN SENSOR HISTIDINE KINASE RESPONSE REGULATOR DOST"/>
    <property type="match status" value="1"/>
</dbReference>
<dbReference type="Pfam" id="PF02518">
    <property type="entry name" value="HATPase_c"/>
    <property type="match status" value="1"/>
</dbReference>
<dbReference type="Gene3D" id="1.20.5.1930">
    <property type="match status" value="1"/>
</dbReference>
<dbReference type="OrthoDB" id="5241249at2"/>
<dbReference type="InterPro" id="IPR011712">
    <property type="entry name" value="Sig_transdc_His_kin_sub3_dim/P"/>
</dbReference>
<gene>
    <name evidence="6" type="ORF">FGL98_12525</name>
</gene>
<protein>
    <submittedName>
        <fullName evidence="6">GAF domain-containing protein</fullName>
    </submittedName>
</protein>
<keyword evidence="2" id="KW-0418">Kinase</keyword>
<dbReference type="InterPro" id="IPR003594">
    <property type="entry name" value="HATPase_dom"/>
</dbReference>
<dbReference type="Pfam" id="PF07730">
    <property type="entry name" value="HisKA_3"/>
    <property type="match status" value="1"/>
</dbReference>
<feature type="domain" description="Histidine kinase/HSP90-like ATPase" evidence="5">
    <location>
        <begin position="488"/>
        <end position="584"/>
    </location>
</feature>
<dbReference type="SUPFAM" id="SSF55781">
    <property type="entry name" value="GAF domain-like"/>
    <property type="match status" value="2"/>
</dbReference>
<accession>A0A563DZZ0</accession>
<dbReference type="Pfam" id="PF01590">
    <property type="entry name" value="GAF"/>
    <property type="match status" value="1"/>
</dbReference>
<dbReference type="AlphaFoldDB" id="A0A563DZZ0"/>
<feature type="domain" description="GAF" evidence="4">
    <location>
        <begin position="63"/>
        <end position="209"/>
    </location>
</feature>
<reference evidence="6 7" key="1">
    <citation type="submission" date="2019-05" db="EMBL/GenBank/DDBJ databases">
        <authorList>
            <person name="Lee S.D."/>
        </authorList>
    </citation>
    <scope>NUCLEOTIDE SEQUENCE [LARGE SCALE GENOMIC DNA]</scope>
    <source>
        <strain evidence="6 7">C5-26</strain>
    </source>
</reference>
<dbReference type="CDD" id="cd16917">
    <property type="entry name" value="HATPase_UhpB-NarQ-NarX-like"/>
    <property type="match status" value="1"/>
</dbReference>
<dbReference type="GO" id="GO:0046983">
    <property type="term" value="F:protein dimerization activity"/>
    <property type="evidence" value="ECO:0007669"/>
    <property type="project" value="InterPro"/>
</dbReference>
<dbReference type="InterPro" id="IPR029016">
    <property type="entry name" value="GAF-like_dom_sf"/>
</dbReference>
<feature type="domain" description="GAF" evidence="4">
    <location>
        <begin position="229"/>
        <end position="376"/>
    </location>
</feature>
<dbReference type="Proteomes" id="UP000320244">
    <property type="component" value="Unassembled WGS sequence"/>
</dbReference>
<dbReference type="SUPFAM" id="SSF55874">
    <property type="entry name" value="ATPase domain of HSP90 chaperone/DNA topoisomerase II/histidine kinase"/>
    <property type="match status" value="1"/>
</dbReference>
<dbReference type="RefSeq" id="WP_146317106.1">
    <property type="nucleotide sequence ID" value="NZ_VCQV01000016.1"/>
</dbReference>
<dbReference type="Pfam" id="PF13185">
    <property type="entry name" value="GAF_2"/>
    <property type="match status" value="1"/>
</dbReference>
<evidence type="ECO:0000259" key="5">
    <source>
        <dbReference type="SMART" id="SM00387"/>
    </source>
</evidence>
<reference evidence="6 7" key="2">
    <citation type="submission" date="2019-08" db="EMBL/GenBank/DDBJ databases">
        <title>Jejuicoccus antrihumi gen. nov., sp. nov., a new member of the family Dermacoccaceae isolated from a cave.</title>
        <authorList>
            <person name="Schumann P."/>
            <person name="Kim I.S."/>
        </authorList>
    </citation>
    <scope>NUCLEOTIDE SEQUENCE [LARGE SCALE GENOMIC DNA]</scope>
    <source>
        <strain evidence="6 7">C5-26</strain>
    </source>
</reference>
<keyword evidence="1" id="KW-0808">Transferase</keyword>
<comment type="caution">
    <text evidence="6">The sequence shown here is derived from an EMBL/GenBank/DDBJ whole genome shotgun (WGS) entry which is preliminary data.</text>
</comment>
<keyword evidence="7" id="KW-1185">Reference proteome</keyword>
<sequence length="584" mass="62753">MSPDEFGAGEALIPEELSFPDGPRLELDQLLRQLLGHANEVLAAQGRLRGLLAANTLVIGDLDLPVVLRHIVEAACQLVKAQYGALGVLDAGGGLSQFIHVGMDEETVERIGALPSGKGLVGALIDDPRPIRLRHLAQDPRSVSFPPGHPPMDSFLGVPIRVRQEVFGNLYLAEAASGEFTAEDEELVTALAVTAGVAIENARLFSQGKQRQNWLQASTLITRQLLSAEGEDPLSLIARQARQVADADLVTVVLPTADGERLMVEVATGQHADGLSGYTYPIEHTYASQAFATGRPVLVADDTRSTTFRTHLSTVLPVGPVMVLPLVGTHRMRGALVIGRLHGRLQFEEADLEMATTFAGHAAVALELADARADQQRLLLLDDRDRIARDLHDHVIQRLFAAGLNVQSVAANLVPDDRRDRLERAVAGIDETIGQIRTTIFALRGQVGPETGTVRSRILRIASDLSSLLPFEPSLDFQGPLDSVIPESFIDDLEAVTREALTNIARHAQASRASVRLSADTTSITLEVTDDGVGLDSGHRRSGLANLRQRAEKHGGTLLVEPGAPACHTSTGKGTRLTWTIPLS</sequence>
<dbReference type="PANTHER" id="PTHR24421">
    <property type="entry name" value="NITRATE/NITRITE SENSOR PROTEIN NARX-RELATED"/>
    <property type="match status" value="1"/>
</dbReference>
<proteinExistence type="predicted"/>
<dbReference type="GO" id="GO:0000155">
    <property type="term" value="F:phosphorelay sensor kinase activity"/>
    <property type="evidence" value="ECO:0007669"/>
    <property type="project" value="InterPro"/>
</dbReference>
<dbReference type="Gene3D" id="3.30.450.40">
    <property type="match status" value="2"/>
</dbReference>
<dbReference type="InterPro" id="IPR003018">
    <property type="entry name" value="GAF"/>
</dbReference>
<dbReference type="InterPro" id="IPR050482">
    <property type="entry name" value="Sensor_HK_TwoCompSys"/>
</dbReference>
<organism evidence="6 7">
    <name type="scientific">Leekyejoonella antrihumi</name>
    <dbReference type="NCBI Taxonomy" id="1660198"/>
    <lineage>
        <taxon>Bacteria</taxon>
        <taxon>Bacillati</taxon>
        <taxon>Actinomycetota</taxon>
        <taxon>Actinomycetes</taxon>
        <taxon>Micrococcales</taxon>
        <taxon>Dermacoccaceae</taxon>
        <taxon>Leekyejoonella</taxon>
    </lineage>
</organism>
<evidence type="ECO:0000313" key="7">
    <source>
        <dbReference type="Proteomes" id="UP000320244"/>
    </source>
</evidence>
<keyword evidence="3" id="KW-0902">Two-component regulatory system</keyword>
<dbReference type="InterPro" id="IPR036890">
    <property type="entry name" value="HATPase_C_sf"/>
</dbReference>
<evidence type="ECO:0000256" key="3">
    <source>
        <dbReference type="ARBA" id="ARBA00023012"/>
    </source>
</evidence>
<dbReference type="GO" id="GO:0016020">
    <property type="term" value="C:membrane"/>
    <property type="evidence" value="ECO:0007669"/>
    <property type="project" value="InterPro"/>
</dbReference>
<evidence type="ECO:0000313" key="6">
    <source>
        <dbReference type="EMBL" id="TWP35827.1"/>
    </source>
</evidence>
<evidence type="ECO:0000256" key="1">
    <source>
        <dbReference type="ARBA" id="ARBA00022679"/>
    </source>
</evidence>
<name>A0A563DZZ0_9MICO</name>
<dbReference type="SMART" id="SM00065">
    <property type="entry name" value="GAF"/>
    <property type="match status" value="2"/>
</dbReference>